<feature type="transmembrane region" description="Helical" evidence="1">
    <location>
        <begin position="21"/>
        <end position="40"/>
    </location>
</feature>
<feature type="transmembrane region" description="Helical" evidence="1">
    <location>
        <begin position="60"/>
        <end position="80"/>
    </location>
</feature>
<name>A0ABP5V0W8_9ACTN</name>
<accession>A0ABP5V0W8</accession>
<gene>
    <name evidence="2" type="ORF">GCM10010420_11580</name>
</gene>
<evidence type="ECO:0000313" key="2">
    <source>
        <dbReference type="EMBL" id="GAA2389545.1"/>
    </source>
</evidence>
<keyword evidence="1" id="KW-0472">Membrane</keyword>
<dbReference type="EMBL" id="BAAATJ010000003">
    <property type="protein sequence ID" value="GAA2389545.1"/>
    <property type="molecule type" value="Genomic_DNA"/>
</dbReference>
<dbReference type="RefSeq" id="WP_344629745.1">
    <property type="nucleotide sequence ID" value="NZ_BAAATJ010000003.1"/>
</dbReference>
<proteinExistence type="predicted"/>
<evidence type="ECO:0000313" key="3">
    <source>
        <dbReference type="Proteomes" id="UP001500058"/>
    </source>
</evidence>
<keyword evidence="3" id="KW-1185">Reference proteome</keyword>
<evidence type="ECO:0008006" key="4">
    <source>
        <dbReference type="Google" id="ProtNLM"/>
    </source>
</evidence>
<evidence type="ECO:0000256" key="1">
    <source>
        <dbReference type="SAM" id="Phobius"/>
    </source>
</evidence>
<protein>
    <recommendedName>
        <fullName evidence="4">Secreted protein</fullName>
    </recommendedName>
</protein>
<sequence>MDTVDTKVTQNTRNARTAVRAGAVTAFTALALLLSSPSALAVYRDDGDDPGAGISPVETIGLFVVLPVVLFAVIAGLVMVADKSSRKSGQVAGRQEPNRG</sequence>
<keyword evidence="1" id="KW-0812">Transmembrane</keyword>
<reference evidence="3" key="1">
    <citation type="journal article" date="2019" name="Int. J. Syst. Evol. Microbiol.">
        <title>The Global Catalogue of Microorganisms (GCM) 10K type strain sequencing project: providing services to taxonomists for standard genome sequencing and annotation.</title>
        <authorList>
            <consortium name="The Broad Institute Genomics Platform"/>
            <consortium name="The Broad Institute Genome Sequencing Center for Infectious Disease"/>
            <person name="Wu L."/>
            <person name="Ma J."/>
        </authorList>
    </citation>
    <scope>NUCLEOTIDE SEQUENCE [LARGE SCALE GENOMIC DNA]</scope>
    <source>
        <strain evidence="3">JCM 6921</strain>
    </source>
</reference>
<keyword evidence="1" id="KW-1133">Transmembrane helix</keyword>
<organism evidence="2 3">
    <name type="scientific">Streptomyces glaucosporus</name>
    <dbReference type="NCBI Taxonomy" id="284044"/>
    <lineage>
        <taxon>Bacteria</taxon>
        <taxon>Bacillati</taxon>
        <taxon>Actinomycetota</taxon>
        <taxon>Actinomycetes</taxon>
        <taxon>Kitasatosporales</taxon>
        <taxon>Streptomycetaceae</taxon>
        <taxon>Streptomyces</taxon>
    </lineage>
</organism>
<comment type="caution">
    <text evidence="2">The sequence shown here is derived from an EMBL/GenBank/DDBJ whole genome shotgun (WGS) entry which is preliminary data.</text>
</comment>
<dbReference type="Proteomes" id="UP001500058">
    <property type="component" value="Unassembled WGS sequence"/>
</dbReference>